<evidence type="ECO:0000256" key="11">
    <source>
        <dbReference type="ARBA" id="ARBA00023136"/>
    </source>
</evidence>
<dbReference type="InterPro" id="IPR000531">
    <property type="entry name" value="Beta-barrel_TonB"/>
</dbReference>
<evidence type="ECO:0000313" key="19">
    <source>
        <dbReference type="EMBL" id="MUI11440.1"/>
    </source>
</evidence>
<dbReference type="InterPro" id="IPR012910">
    <property type="entry name" value="Plug_dom"/>
</dbReference>
<dbReference type="EMBL" id="WNWM01000002">
    <property type="protein sequence ID" value="MUI11440.1"/>
    <property type="molecule type" value="Genomic_DNA"/>
</dbReference>
<evidence type="ECO:0000256" key="5">
    <source>
        <dbReference type="ARBA" id="ARBA00022496"/>
    </source>
</evidence>
<comment type="subcellular location">
    <subcellularLocation>
        <location evidence="1">Cell outer membrane</location>
        <topology evidence="1">Multi-pass membrane protein</topology>
    </subcellularLocation>
</comment>
<dbReference type="InterPro" id="IPR039426">
    <property type="entry name" value="TonB-dep_rcpt-like"/>
</dbReference>
<evidence type="ECO:0000313" key="20">
    <source>
        <dbReference type="Proteomes" id="UP000431684"/>
    </source>
</evidence>
<keyword evidence="20" id="KW-1185">Reference proteome</keyword>
<dbReference type="SUPFAM" id="SSF56935">
    <property type="entry name" value="Porins"/>
    <property type="match status" value="1"/>
</dbReference>
<evidence type="ECO:0000256" key="7">
    <source>
        <dbReference type="ARBA" id="ARBA00022729"/>
    </source>
</evidence>
<keyword evidence="11 14" id="KW-0472">Membrane</keyword>
<dbReference type="InterPro" id="IPR037066">
    <property type="entry name" value="Plug_dom_sf"/>
</dbReference>
<comment type="caution">
    <text evidence="19">The sequence shown here is derived from an EMBL/GenBank/DDBJ whole genome shotgun (WGS) entry which is preliminary data.</text>
</comment>
<evidence type="ECO:0000256" key="3">
    <source>
        <dbReference type="ARBA" id="ARBA00022448"/>
    </source>
</evidence>
<dbReference type="OrthoDB" id="7386960at2"/>
<feature type="chain" id="PRO_5026169689" evidence="16">
    <location>
        <begin position="22"/>
        <end position="852"/>
    </location>
</feature>
<evidence type="ECO:0000256" key="16">
    <source>
        <dbReference type="SAM" id="SignalP"/>
    </source>
</evidence>
<dbReference type="PANTHER" id="PTHR32552">
    <property type="entry name" value="FERRICHROME IRON RECEPTOR-RELATED"/>
    <property type="match status" value="1"/>
</dbReference>
<organism evidence="19 20">
    <name type="scientific">Pseudoduganella dura</name>
    <dbReference type="NCBI Taxonomy" id="321982"/>
    <lineage>
        <taxon>Bacteria</taxon>
        <taxon>Pseudomonadati</taxon>
        <taxon>Pseudomonadota</taxon>
        <taxon>Betaproteobacteria</taxon>
        <taxon>Burkholderiales</taxon>
        <taxon>Oxalobacteraceae</taxon>
        <taxon>Telluria group</taxon>
        <taxon>Pseudoduganella</taxon>
    </lineage>
</organism>
<keyword evidence="6" id="KW-0812">Transmembrane</keyword>
<evidence type="ECO:0000256" key="6">
    <source>
        <dbReference type="ARBA" id="ARBA00022692"/>
    </source>
</evidence>
<proteinExistence type="inferred from homology"/>
<evidence type="ECO:0000256" key="9">
    <source>
        <dbReference type="ARBA" id="ARBA00023065"/>
    </source>
</evidence>
<dbReference type="Proteomes" id="UP000431684">
    <property type="component" value="Unassembled WGS sequence"/>
</dbReference>
<protein>
    <submittedName>
        <fullName evidence="19">TonB-dependent receptor</fullName>
    </submittedName>
</protein>
<feature type="domain" description="TonB-dependent receptor-like beta-barrel" evidence="17">
    <location>
        <begin position="303"/>
        <end position="809"/>
    </location>
</feature>
<keyword evidence="9" id="KW-0406">Ion transport</keyword>
<evidence type="ECO:0000256" key="1">
    <source>
        <dbReference type="ARBA" id="ARBA00004571"/>
    </source>
</evidence>
<evidence type="ECO:0000259" key="17">
    <source>
        <dbReference type="Pfam" id="PF00593"/>
    </source>
</evidence>
<feature type="signal peptide" evidence="16">
    <location>
        <begin position="1"/>
        <end position="21"/>
    </location>
</feature>
<keyword evidence="3" id="KW-0813">Transport</keyword>
<keyword evidence="13" id="KW-0998">Cell outer membrane</keyword>
<dbReference type="PANTHER" id="PTHR32552:SF89">
    <property type="entry name" value="CATECHOLATE SIDEROPHORE RECEPTOR FIU"/>
    <property type="match status" value="1"/>
</dbReference>
<accession>A0A6I3XA12</accession>
<keyword evidence="12 19" id="KW-0675">Receptor</keyword>
<keyword evidence="4" id="KW-1134">Transmembrane beta strand</keyword>
<dbReference type="GO" id="GO:0015344">
    <property type="term" value="F:siderophore uptake transmembrane transporter activity"/>
    <property type="evidence" value="ECO:0007669"/>
    <property type="project" value="TreeGrafter"/>
</dbReference>
<feature type="compositionally biased region" description="Low complexity" evidence="15">
    <location>
        <begin position="23"/>
        <end position="34"/>
    </location>
</feature>
<evidence type="ECO:0000256" key="14">
    <source>
        <dbReference type="RuleBase" id="RU003357"/>
    </source>
</evidence>
<evidence type="ECO:0000256" key="12">
    <source>
        <dbReference type="ARBA" id="ARBA00023170"/>
    </source>
</evidence>
<dbReference type="Pfam" id="PF07715">
    <property type="entry name" value="Plug"/>
    <property type="match status" value="1"/>
</dbReference>
<gene>
    <name evidence="19" type="ORF">GJV26_02895</name>
</gene>
<keyword evidence="7 16" id="KW-0732">Signal</keyword>
<evidence type="ECO:0000259" key="18">
    <source>
        <dbReference type="Pfam" id="PF07715"/>
    </source>
</evidence>
<dbReference type="GO" id="GO:0009279">
    <property type="term" value="C:cell outer membrane"/>
    <property type="evidence" value="ECO:0007669"/>
    <property type="project" value="UniProtKB-SubCell"/>
</dbReference>
<evidence type="ECO:0000256" key="13">
    <source>
        <dbReference type="ARBA" id="ARBA00023237"/>
    </source>
</evidence>
<evidence type="ECO:0000256" key="8">
    <source>
        <dbReference type="ARBA" id="ARBA00023004"/>
    </source>
</evidence>
<dbReference type="InterPro" id="IPR036942">
    <property type="entry name" value="Beta-barrel_TonB_sf"/>
</dbReference>
<dbReference type="Pfam" id="PF00593">
    <property type="entry name" value="TonB_dep_Rec_b-barrel"/>
    <property type="match status" value="1"/>
</dbReference>
<dbReference type="AlphaFoldDB" id="A0A6I3XA12"/>
<reference evidence="19 20" key="1">
    <citation type="submission" date="2019-11" db="EMBL/GenBank/DDBJ databases">
        <title>Draft Genome Sequences of Six Type Strains of the Genus Massilia.</title>
        <authorList>
            <person name="Miess H."/>
            <person name="Frediansyah A."/>
            <person name="Goeker M."/>
            <person name="Gross H."/>
        </authorList>
    </citation>
    <scope>NUCLEOTIDE SEQUENCE [LARGE SCALE GENOMIC DNA]</scope>
    <source>
        <strain evidence="19 20">DSM 17513</strain>
    </source>
</reference>
<evidence type="ECO:0000256" key="4">
    <source>
        <dbReference type="ARBA" id="ARBA00022452"/>
    </source>
</evidence>
<evidence type="ECO:0000256" key="2">
    <source>
        <dbReference type="ARBA" id="ARBA00009810"/>
    </source>
</evidence>
<keyword evidence="5" id="KW-0410">Iron transport</keyword>
<feature type="domain" description="TonB-dependent receptor plug" evidence="18">
    <location>
        <begin position="79"/>
        <end position="186"/>
    </location>
</feature>
<keyword evidence="8" id="KW-0408">Iron</keyword>
<dbReference type="Gene3D" id="2.40.170.20">
    <property type="entry name" value="TonB-dependent receptor, beta-barrel domain"/>
    <property type="match status" value="1"/>
</dbReference>
<keyword evidence="10 14" id="KW-0798">TonB box</keyword>
<comment type="similarity">
    <text evidence="2 14">Belongs to the TonB-dependent receptor family.</text>
</comment>
<feature type="region of interest" description="Disordered" evidence="15">
    <location>
        <begin position="23"/>
        <end position="64"/>
    </location>
</feature>
<sequence>MALAIGCALGALYVFSTPVLAQDPSQEPAQASQAPAPPDSRTAPQADPQGKPQADRQAANQADSQVVVVTGSARPQRRFDVSYAVNALSQAEVQKLAPLNMADLLGKLPGIQVEATGGEVQNVTRVRGIPTDDGYALFQQDGLPLMTEINGFFFRGDSMNRYDLMTKTIEVVRGGPAPIYASQAAAIVNSTTVTGTETTRGKAQVTVGTTGLRRIDAYQAGKIDDRTFYAIGGFVREDDGHRDNGFPNDRGGQIRANIKRVTDAGTWKLSANFLNDHNVFYLPIPVADPRNPGVSLDPYIDYFKGTMNSPALRNVSQKYLDGSDALQSSRRDLANGRHLRFGNIGLQYDGELGPWQVAAKAGFTKGTLDFDAFYSTSNPADATTFANGFLAAARSAFGAVDRLGYALSGTGGQAYDPASASGLVMQGQYRALASDFHSNQVDLNVTRNFRTGLGSHDVKAGFYGSTYGATSRSVYNDMLIEVQGQPRTLDLLAYSASGAVLGSVTDNGVLRYTTTLNGGDVDARMGALYLNDTWDISDRLRLDAGVRTERYKYDGHALLTEAANLGDAATLADNNTRAFTGARQAHVIKPHTTNWTVGANYDFSTRFGGYARASHLEVPPTMQVASSVDPLVLTTKANQYEAGFKATFGRSYLYVTGFYTQFDPLNASFVAFNPVTGRNDQTVPFFGKAVIRGAEIDGAWHLAKRLVVNASLTFQDPEYRNFVSATGADPSRVVGNQIVREPRVFGNIRPSYSFSVGDNVVDVSGSYAYTGKRYVDLFNATALPSYRSVGAGILVTRGDWQFQLAGDNLTNAKGLTEGNPRTDTLAGQGSNVAIYGRPVFGRSARLMVSKAW</sequence>
<evidence type="ECO:0000256" key="10">
    <source>
        <dbReference type="ARBA" id="ARBA00023077"/>
    </source>
</evidence>
<evidence type="ECO:0000256" key="15">
    <source>
        <dbReference type="SAM" id="MobiDB-lite"/>
    </source>
</evidence>
<dbReference type="Gene3D" id="2.170.130.10">
    <property type="entry name" value="TonB-dependent receptor, plug domain"/>
    <property type="match status" value="1"/>
</dbReference>
<name>A0A6I3XA12_9BURK</name>